<dbReference type="OrthoDB" id="9779910at2"/>
<dbReference type="RefSeq" id="WP_133357479.1">
    <property type="nucleotide sequence ID" value="NZ_SMZJ02000013.1"/>
</dbReference>
<accession>A0A562YA00</accession>
<dbReference type="PANTHER" id="PTHR47505:SF1">
    <property type="entry name" value="DNA UTILIZATION PROTEIN YHGH"/>
    <property type="match status" value="1"/>
</dbReference>
<gene>
    <name evidence="3" type="ORF">E1J38_013855</name>
</gene>
<dbReference type="InterPro" id="IPR000836">
    <property type="entry name" value="PRTase_dom"/>
</dbReference>
<feature type="domain" description="Phosphoribosyltransferase" evidence="2">
    <location>
        <begin position="144"/>
        <end position="219"/>
    </location>
</feature>
<dbReference type="AlphaFoldDB" id="A0A562YA00"/>
<organism evidence="3 4">
    <name type="scientific">Seonamhaeicola sediminis</name>
    <dbReference type="NCBI Taxonomy" id="2528206"/>
    <lineage>
        <taxon>Bacteria</taxon>
        <taxon>Pseudomonadati</taxon>
        <taxon>Bacteroidota</taxon>
        <taxon>Flavobacteriia</taxon>
        <taxon>Flavobacteriales</taxon>
        <taxon>Flavobacteriaceae</taxon>
    </lineage>
</organism>
<dbReference type="SUPFAM" id="SSF53271">
    <property type="entry name" value="PRTase-like"/>
    <property type="match status" value="1"/>
</dbReference>
<keyword evidence="4" id="KW-1185">Reference proteome</keyword>
<dbReference type="EMBL" id="SMZJ02000013">
    <property type="protein sequence ID" value="TWO31350.1"/>
    <property type="molecule type" value="Genomic_DNA"/>
</dbReference>
<dbReference type="CDD" id="cd06223">
    <property type="entry name" value="PRTases_typeI"/>
    <property type="match status" value="1"/>
</dbReference>
<dbReference type="Gene3D" id="3.40.50.2020">
    <property type="match status" value="1"/>
</dbReference>
<proteinExistence type="inferred from homology"/>
<evidence type="ECO:0000259" key="2">
    <source>
        <dbReference type="Pfam" id="PF00156"/>
    </source>
</evidence>
<comment type="similarity">
    <text evidence="1">Belongs to the ComF/GntX family.</text>
</comment>
<reference evidence="3 4" key="1">
    <citation type="submission" date="2019-07" db="EMBL/GenBank/DDBJ databases">
        <title>Seonamhaeicola sp. W255 draft genome.</title>
        <authorList>
            <person name="Zhang X.-Y."/>
            <person name="Zhang R."/>
            <person name="Zhong Y.-L."/>
            <person name="Du Z.-J."/>
        </authorList>
    </citation>
    <scope>NUCLEOTIDE SEQUENCE [LARGE SCALE GENOMIC DNA]</scope>
    <source>
        <strain evidence="3 4">W255</strain>
    </source>
</reference>
<protein>
    <submittedName>
        <fullName evidence="3">ComF family protein</fullName>
    </submittedName>
</protein>
<sequence length="226" mass="25600">MFKPLINLFFPKVCYACLNLLNDNEDTICVSCRHDLPVTNFHFDNDQSIIKVLYGRANIEQGTALFRFEKQGLVQKLIHGLKYKGYEHIGFTLGNWLGGELRNIATYQNIDVVIPVPLHKNKLRKRGYNQVAKFGKQIALALNADYLDNVLVKITNTKSQTKKTRLARWKESNELFALKNLDIIENKHILLVDDIITTGATMEACALVLNQANNIKISVATMAIVP</sequence>
<dbReference type="Pfam" id="PF00156">
    <property type="entry name" value="Pribosyltran"/>
    <property type="match status" value="1"/>
</dbReference>
<dbReference type="Proteomes" id="UP000295814">
    <property type="component" value="Unassembled WGS sequence"/>
</dbReference>
<comment type="caution">
    <text evidence="3">The sequence shown here is derived from an EMBL/GenBank/DDBJ whole genome shotgun (WGS) entry which is preliminary data.</text>
</comment>
<name>A0A562YA00_9FLAO</name>
<evidence type="ECO:0000313" key="4">
    <source>
        <dbReference type="Proteomes" id="UP000295814"/>
    </source>
</evidence>
<dbReference type="InterPro" id="IPR029057">
    <property type="entry name" value="PRTase-like"/>
</dbReference>
<dbReference type="InterPro" id="IPR051910">
    <property type="entry name" value="ComF/GntX_DNA_util-trans"/>
</dbReference>
<dbReference type="PANTHER" id="PTHR47505">
    <property type="entry name" value="DNA UTILIZATION PROTEIN YHGH"/>
    <property type="match status" value="1"/>
</dbReference>
<evidence type="ECO:0000313" key="3">
    <source>
        <dbReference type="EMBL" id="TWO31350.1"/>
    </source>
</evidence>
<evidence type="ECO:0000256" key="1">
    <source>
        <dbReference type="ARBA" id="ARBA00008007"/>
    </source>
</evidence>